<evidence type="ECO:0000313" key="1">
    <source>
        <dbReference type="EMBL" id="GBN51229.1"/>
    </source>
</evidence>
<proteinExistence type="predicted"/>
<keyword evidence="2" id="KW-1185">Reference proteome</keyword>
<gene>
    <name evidence="1" type="ORF">AVEN_14048_1</name>
</gene>
<name>A0A4Y2PJE9_ARAVE</name>
<dbReference type="AlphaFoldDB" id="A0A4Y2PJE9"/>
<protein>
    <submittedName>
        <fullName evidence="1">Uncharacterized protein</fullName>
    </submittedName>
</protein>
<dbReference type="EMBL" id="BGPR01011417">
    <property type="protein sequence ID" value="GBN51229.1"/>
    <property type="molecule type" value="Genomic_DNA"/>
</dbReference>
<organism evidence="1 2">
    <name type="scientific">Araneus ventricosus</name>
    <name type="common">Orbweaver spider</name>
    <name type="synonym">Epeira ventricosa</name>
    <dbReference type="NCBI Taxonomy" id="182803"/>
    <lineage>
        <taxon>Eukaryota</taxon>
        <taxon>Metazoa</taxon>
        <taxon>Ecdysozoa</taxon>
        <taxon>Arthropoda</taxon>
        <taxon>Chelicerata</taxon>
        <taxon>Arachnida</taxon>
        <taxon>Araneae</taxon>
        <taxon>Araneomorphae</taxon>
        <taxon>Entelegynae</taxon>
        <taxon>Araneoidea</taxon>
        <taxon>Araneidae</taxon>
        <taxon>Araneus</taxon>
    </lineage>
</organism>
<sequence length="126" mass="14361">MVMRFQQAFPISVNTLLMRLQDEIQPPSCHYMLWVSGRAEVLQHWLGEAFYQKERTNLPSACHTVYFRGVSILGGDFPLEVFDGVREKKSSSSATSSPSHRPECSQYFSFIGQHRFEGGDLESTIL</sequence>
<accession>A0A4Y2PJE9</accession>
<evidence type="ECO:0000313" key="2">
    <source>
        <dbReference type="Proteomes" id="UP000499080"/>
    </source>
</evidence>
<dbReference type="Proteomes" id="UP000499080">
    <property type="component" value="Unassembled WGS sequence"/>
</dbReference>
<comment type="caution">
    <text evidence="1">The sequence shown here is derived from an EMBL/GenBank/DDBJ whole genome shotgun (WGS) entry which is preliminary data.</text>
</comment>
<reference evidence="1 2" key="1">
    <citation type="journal article" date="2019" name="Sci. Rep.">
        <title>Orb-weaving spider Araneus ventricosus genome elucidates the spidroin gene catalogue.</title>
        <authorList>
            <person name="Kono N."/>
            <person name="Nakamura H."/>
            <person name="Ohtoshi R."/>
            <person name="Moran D.A.P."/>
            <person name="Shinohara A."/>
            <person name="Yoshida Y."/>
            <person name="Fujiwara M."/>
            <person name="Mori M."/>
            <person name="Tomita M."/>
            <person name="Arakawa K."/>
        </authorList>
    </citation>
    <scope>NUCLEOTIDE SEQUENCE [LARGE SCALE GENOMIC DNA]</scope>
</reference>